<dbReference type="CDD" id="cd07438">
    <property type="entry name" value="PHP_HisPPase_AMP"/>
    <property type="match status" value="1"/>
</dbReference>
<reference evidence="2 3" key="1">
    <citation type="submission" date="2012-02" db="EMBL/GenBank/DDBJ databases">
        <title>Improved High-Quality Draft sequence of Thermoanaerobacter siderophilus SR4.</title>
        <authorList>
            <consortium name="US DOE Joint Genome Institute"/>
            <person name="Lucas S."/>
            <person name="Han J."/>
            <person name="Lapidus A."/>
            <person name="Cheng J.-F."/>
            <person name="Goodwin L."/>
            <person name="Pitluck S."/>
            <person name="Peters L."/>
            <person name="Detter J.C."/>
            <person name="Han C."/>
            <person name="Tapia R."/>
            <person name="Land M."/>
            <person name="Hauser L."/>
            <person name="Kyrpides N."/>
            <person name="Ivanova N."/>
            <person name="Pagani I."/>
            <person name="Hemme C."/>
            <person name="Woyke T."/>
        </authorList>
    </citation>
    <scope>NUCLEOTIDE SEQUENCE [LARGE SCALE GENOMIC DNA]</scope>
    <source>
        <strain evidence="2 3">SR4</strain>
    </source>
</reference>
<dbReference type="InterPro" id="IPR004013">
    <property type="entry name" value="PHP_dom"/>
</dbReference>
<evidence type="ECO:0000259" key="1">
    <source>
        <dbReference type="SMART" id="SM00481"/>
    </source>
</evidence>
<dbReference type="PANTHER" id="PTHR42924">
    <property type="entry name" value="EXONUCLEASE"/>
    <property type="match status" value="1"/>
</dbReference>
<accession>I9ABK4</accession>
<keyword evidence="3" id="KW-1185">Reference proteome</keyword>
<dbReference type="PANTHER" id="PTHR42924:SF3">
    <property type="entry name" value="POLYMERASE_HISTIDINOL PHOSPHATASE N-TERMINAL DOMAIN-CONTAINING PROTEIN"/>
    <property type="match status" value="1"/>
</dbReference>
<feature type="domain" description="Polymerase/histidinol phosphatase N-terminal" evidence="1">
    <location>
        <begin position="2"/>
        <end position="67"/>
    </location>
</feature>
<dbReference type="PATRIC" id="fig|880478.3.peg.956"/>
<dbReference type="SUPFAM" id="SSF89550">
    <property type="entry name" value="PHP domain-like"/>
    <property type="match status" value="1"/>
</dbReference>
<evidence type="ECO:0000313" key="3">
    <source>
        <dbReference type="Proteomes" id="UP000005110"/>
    </source>
</evidence>
<dbReference type="InterPro" id="IPR003141">
    <property type="entry name" value="Pol/His_phosphatase_N"/>
</dbReference>
<dbReference type="Gene3D" id="1.10.150.650">
    <property type="match status" value="1"/>
</dbReference>
<dbReference type="EMBL" id="CM001486">
    <property type="protein sequence ID" value="EIV99381.1"/>
    <property type="molecule type" value="Genomic_DNA"/>
</dbReference>
<evidence type="ECO:0000313" key="2">
    <source>
        <dbReference type="EMBL" id="EIV99381.1"/>
    </source>
</evidence>
<dbReference type="SMART" id="SM00481">
    <property type="entry name" value="POLIIIAc"/>
    <property type="match status" value="1"/>
</dbReference>
<dbReference type="InterPro" id="IPR052018">
    <property type="entry name" value="PHP_domain"/>
</dbReference>
<dbReference type="InterPro" id="IPR016195">
    <property type="entry name" value="Pol/histidinol_Pase-like"/>
</dbReference>
<sequence length="283" mass="31733">MIDLHIHTTISDGSLTPAEIVDEAQKLGLKVIAITDHESVDGVAEAMKVAEATDLKIIPGVEIEAFINRGQEKTIVHILGYNINWKDSGLIDILNKMTANRTNVTKKMVELLKNEGFNIEWDEVAAIAENRQWIGINHILECMLKKGYFTSRKQAMKGYLQYFIYGKKAYVPFSAATVQRAINIIKNAGGIPILAHPGIYNKDYLIPKLIKYGIEGIEVYYPGHTSEKVKKYEELVQKYGLIATGGSDYHGIYHEWEKGLGEIEIPEHIVNRIMTSFGIKSIG</sequence>
<dbReference type="GO" id="GO:0004534">
    <property type="term" value="F:5'-3' RNA exonuclease activity"/>
    <property type="evidence" value="ECO:0007669"/>
    <property type="project" value="TreeGrafter"/>
</dbReference>
<dbReference type="GO" id="GO:0035312">
    <property type="term" value="F:5'-3' DNA exonuclease activity"/>
    <property type="evidence" value="ECO:0007669"/>
    <property type="project" value="TreeGrafter"/>
</dbReference>
<dbReference type="AlphaFoldDB" id="I9ABK4"/>
<dbReference type="RefSeq" id="WP_006569326.1">
    <property type="nucleotide sequence ID" value="NZ_CM001486.1"/>
</dbReference>
<dbReference type="HOGENOM" id="CLU_067347_1_0_9"/>
<organism evidence="2 3">
    <name type="scientific">Thermoanaerobacter siderophilus SR4</name>
    <dbReference type="NCBI Taxonomy" id="880478"/>
    <lineage>
        <taxon>Bacteria</taxon>
        <taxon>Bacillati</taxon>
        <taxon>Bacillota</taxon>
        <taxon>Clostridia</taxon>
        <taxon>Thermoanaerobacterales</taxon>
        <taxon>Thermoanaerobacteraceae</taxon>
        <taxon>Thermoanaerobacter</taxon>
    </lineage>
</organism>
<dbReference type="Pfam" id="PF02811">
    <property type="entry name" value="PHP"/>
    <property type="match status" value="1"/>
</dbReference>
<dbReference type="Gene3D" id="3.20.20.140">
    <property type="entry name" value="Metal-dependent hydrolases"/>
    <property type="match status" value="1"/>
</dbReference>
<gene>
    <name evidence="2" type="ORF">ThesiDRAFT1_0355</name>
</gene>
<name>I9ABK4_9THEO</name>
<protein>
    <submittedName>
        <fullName evidence="2">Putative metal-dependent phosphoesterase, PHP family</fullName>
    </submittedName>
</protein>
<dbReference type="Proteomes" id="UP000005110">
    <property type="component" value="Chromosome"/>
</dbReference>
<proteinExistence type="predicted"/>